<keyword evidence="2" id="KW-1185">Reference proteome</keyword>
<name>C0GGH6_DETAL</name>
<reference evidence="1 2" key="1">
    <citation type="submission" date="2009-02" db="EMBL/GenBank/DDBJ databases">
        <title>Sequencing of the draft genome and assembly of Dethiobacter alkaliphilus AHT 1.</title>
        <authorList>
            <consortium name="US DOE Joint Genome Institute (JGI-PGF)"/>
            <person name="Lucas S."/>
            <person name="Copeland A."/>
            <person name="Lapidus A."/>
            <person name="Glavina del Rio T."/>
            <person name="Dalin E."/>
            <person name="Tice H."/>
            <person name="Bruce D."/>
            <person name="Goodwin L."/>
            <person name="Pitluck S."/>
            <person name="Larimer F."/>
            <person name="Land M.L."/>
            <person name="Hauser L."/>
            <person name="Muyzer G."/>
        </authorList>
    </citation>
    <scope>NUCLEOTIDE SEQUENCE [LARGE SCALE GENOMIC DNA]</scope>
    <source>
        <strain evidence="1 2">AHT 1</strain>
    </source>
</reference>
<sequence>MILNVTVPKEKVHILDMLKKAAEETSKTEGELILEALENYLLQFKPDELGKFKLGKNEYDREDLYRYKLDNDFL</sequence>
<gene>
    <name evidence="1" type="ORF">DealDRAFT_1540</name>
</gene>
<evidence type="ECO:0008006" key="3">
    <source>
        <dbReference type="Google" id="ProtNLM"/>
    </source>
</evidence>
<evidence type="ECO:0000313" key="1">
    <source>
        <dbReference type="EMBL" id="EEG77417.1"/>
    </source>
</evidence>
<accession>C0GGH6</accession>
<evidence type="ECO:0000313" key="2">
    <source>
        <dbReference type="Proteomes" id="UP000006443"/>
    </source>
</evidence>
<dbReference type="Proteomes" id="UP000006443">
    <property type="component" value="Unassembled WGS sequence"/>
</dbReference>
<dbReference type="RefSeq" id="WP_008516364.1">
    <property type="nucleotide sequence ID" value="NZ_ACJM01000007.1"/>
</dbReference>
<dbReference type="AlphaFoldDB" id="C0GGH6"/>
<organism evidence="1 2">
    <name type="scientific">Dethiobacter alkaliphilus AHT 1</name>
    <dbReference type="NCBI Taxonomy" id="555088"/>
    <lineage>
        <taxon>Bacteria</taxon>
        <taxon>Bacillati</taxon>
        <taxon>Bacillota</taxon>
        <taxon>Dethiobacteria</taxon>
        <taxon>Dethiobacterales</taxon>
        <taxon>Dethiobacteraceae</taxon>
        <taxon>Dethiobacter</taxon>
    </lineage>
</organism>
<comment type="caution">
    <text evidence="1">The sequence shown here is derived from an EMBL/GenBank/DDBJ whole genome shotgun (WGS) entry which is preliminary data.</text>
</comment>
<proteinExistence type="predicted"/>
<protein>
    <recommendedName>
        <fullName evidence="3">CopG domain protein DNA-binding domain protein</fullName>
    </recommendedName>
</protein>
<dbReference type="EMBL" id="ACJM01000007">
    <property type="protein sequence ID" value="EEG77417.1"/>
    <property type="molecule type" value="Genomic_DNA"/>
</dbReference>